<organism evidence="1">
    <name type="scientific">Virus NIOZ-UU159</name>
    <dbReference type="NCBI Taxonomy" id="2763270"/>
    <lineage>
        <taxon>Viruses</taxon>
    </lineage>
</organism>
<dbReference type="SUPFAM" id="SSF51905">
    <property type="entry name" value="FAD/NAD(P)-binding domain"/>
    <property type="match status" value="1"/>
</dbReference>
<evidence type="ECO:0000313" key="1">
    <source>
        <dbReference type="EMBL" id="QPI16548.1"/>
    </source>
</evidence>
<dbReference type="EMBL" id="MW030577">
    <property type="protein sequence ID" value="QPI16548.1"/>
    <property type="molecule type" value="Genomic_DNA"/>
</dbReference>
<name>A0A7S9SUG8_9VIRU</name>
<accession>A0A7S9SUG8</accession>
<sequence length="328" mass="38790">MNNNLVIAGCNFIGLYSAIKCLDNGYKVTIIEKRNSFNDKKNNYRIFNKNHSNYITLLNKFSINYNKYTLKYNNNTYKIIFNIINKSKLISKKILNSQNFVKFCRSILSAHDYNLLKINIDNFEYIYDNISAMFAITLFTNDINNDIEYFIMTDDKSVLINKMINYIGENNGNIIYNTEIIDILYKSNIFITTRYKTFITNLIILTFSKDNLLKFKFLNKEQKKLLNNVTKFNIDAEKIFSDKSLEKEGDIKEHLLNNIHIVCPIKKHSIYLWNVGINDVLIKDKIKQLFNHVYICSNSYSKNPFFINYSLETYDDIHNKITNKMYKN</sequence>
<gene>
    <name evidence="1" type="ORF">NIOZUU159_00036</name>
</gene>
<protein>
    <submittedName>
        <fullName evidence="1">Uncharacterized protein</fullName>
    </submittedName>
</protein>
<proteinExistence type="predicted"/>
<dbReference type="InterPro" id="IPR036188">
    <property type="entry name" value="FAD/NAD-bd_sf"/>
</dbReference>
<reference evidence="1" key="1">
    <citation type="submission" date="2020-08" db="EMBL/GenBank/DDBJ databases">
        <title>Bridging the membrane lipid divide: bacteria of the FCB group superphylum have the potential to synthesize archaeal ether lipids.</title>
        <authorList>
            <person name="Villanueva L."/>
            <person name="von Meijenfeldt F.A.B."/>
            <person name="Westbye A.B."/>
            <person name="Yadav S."/>
            <person name="Hopmans E.C."/>
            <person name="Dutilh B.E."/>
            <person name="Sinninghe Damste J.S."/>
        </authorList>
    </citation>
    <scope>NUCLEOTIDE SEQUENCE</scope>
    <source>
        <strain evidence="1">NIOZ-UU159</strain>
    </source>
</reference>